<gene>
    <name evidence="1" type="ORF">CEXT_811381</name>
</gene>
<evidence type="ECO:0000313" key="1">
    <source>
        <dbReference type="EMBL" id="GIY33934.1"/>
    </source>
</evidence>
<keyword evidence="2" id="KW-1185">Reference proteome</keyword>
<reference evidence="1 2" key="1">
    <citation type="submission" date="2021-06" db="EMBL/GenBank/DDBJ databases">
        <title>Caerostris extrusa draft genome.</title>
        <authorList>
            <person name="Kono N."/>
            <person name="Arakawa K."/>
        </authorList>
    </citation>
    <scope>NUCLEOTIDE SEQUENCE [LARGE SCALE GENOMIC DNA]</scope>
</reference>
<organism evidence="1 2">
    <name type="scientific">Caerostris extrusa</name>
    <name type="common">Bark spider</name>
    <name type="synonym">Caerostris bankana</name>
    <dbReference type="NCBI Taxonomy" id="172846"/>
    <lineage>
        <taxon>Eukaryota</taxon>
        <taxon>Metazoa</taxon>
        <taxon>Ecdysozoa</taxon>
        <taxon>Arthropoda</taxon>
        <taxon>Chelicerata</taxon>
        <taxon>Arachnida</taxon>
        <taxon>Araneae</taxon>
        <taxon>Araneomorphae</taxon>
        <taxon>Entelegynae</taxon>
        <taxon>Araneoidea</taxon>
        <taxon>Araneidae</taxon>
        <taxon>Caerostris</taxon>
    </lineage>
</organism>
<accession>A0AAV4SIY6</accession>
<sequence length="125" mass="14154">MAAIKTHGFSIVKFSQLSKPSSKGNLCTLLHSSNQLLECRRNLQYRNYLELGYLSKDTEEEISIFRCQGFWHLALNLSHLPQKCVRCAGNHAAKDCNPDLELRNSGAQTATVTMRRTVANDRFPK</sequence>
<dbReference type="EMBL" id="BPLR01009710">
    <property type="protein sequence ID" value="GIY33934.1"/>
    <property type="molecule type" value="Genomic_DNA"/>
</dbReference>
<comment type="caution">
    <text evidence="1">The sequence shown here is derived from an EMBL/GenBank/DDBJ whole genome shotgun (WGS) entry which is preliminary data.</text>
</comment>
<dbReference type="AlphaFoldDB" id="A0AAV4SIY6"/>
<name>A0AAV4SIY6_CAEEX</name>
<evidence type="ECO:0000313" key="2">
    <source>
        <dbReference type="Proteomes" id="UP001054945"/>
    </source>
</evidence>
<dbReference type="Proteomes" id="UP001054945">
    <property type="component" value="Unassembled WGS sequence"/>
</dbReference>
<protein>
    <submittedName>
        <fullName evidence="1">Uncharacterized protein</fullName>
    </submittedName>
</protein>
<proteinExistence type="predicted"/>